<protein>
    <submittedName>
        <fullName evidence="15">Uncharacterized protein</fullName>
    </submittedName>
</protein>
<comment type="similarity">
    <text evidence="2">Belongs to the SYG1 (TC 2.A.94) family.</text>
</comment>
<dbReference type="GO" id="GO:0016036">
    <property type="term" value="P:cellular response to phosphate starvation"/>
    <property type="evidence" value="ECO:0007669"/>
    <property type="project" value="TreeGrafter"/>
</dbReference>
<dbReference type="PROSITE" id="PS51380">
    <property type="entry name" value="EXS"/>
    <property type="match status" value="1"/>
</dbReference>
<evidence type="ECO:0000256" key="1">
    <source>
        <dbReference type="ARBA" id="ARBA00004651"/>
    </source>
</evidence>
<keyword evidence="10" id="KW-0175">Coiled coil</keyword>
<evidence type="ECO:0000256" key="3">
    <source>
        <dbReference type="ARBA" id="ARBA00022448"/>
    </source>
</evidence>
<dbReference type="PANTHER" id="PTHR10783">
    <property type="entry name" value="XENOTROPIC AND POLYTROPIC RETROVIRUS RECEPTOR 1-RELATED"/>
    <property type="match status" value="1"/>
</dbReference>
<keyword evidence="5" id="KW-0592">Phosphate transport</keyword>
<evidence type="ECO:0000313" key="15">
    <source>
        <dbReference type="EMBL" id="KAF9677093.1"/>
    </source>
</evidence>
<evidence type="ECO:0000256" key="8">
    <source>
        <dbReference type="ARBA" id="ARBA00023136"/>
    </source>
</evidence>
<dbReference type="EMBL" id="JADGMS010000008">
    <property type="protein sequence ID" value="KAF9677093.1"/>
    <property type="molecule type" value="Genomic_DNA"/>
</dbReference>
<evidence type="ECO:0000256" key="2">
    <source>
        <dbReference type="ARBA" id="ARBA00009665"/>
    </source>
</evidence>
<name>A0A835N161_9ROSI</name>
<dbReference type="Proteomes" id="UP000657918">
    <property type="component" value="Chromosome 8"/>
</dbReference>
<dbReference type="PANTHER" id="PTHR10783:SF104">
    <property type="entry name" value="PHOSPHATE TRANSPORTER PHO1 HOMOLOG 10"/>
    <property type="match status" value="1"/>
</dbReference>
<dbReference type="OrthoDB" id="9970435at2759"/>
<dbReference type="AlphaFoldDB" id="A0A835N161"/>
<evidence type="ECO:0000256" key="4">
    <source>
        <dbReference type="ARBA" id="ARBA00022475"/>
    </source>
</evidence>
<evidence type="ECO:0000256" key="11">
    <source>
        <dbReference type="SAM" id="MobiDB-lite"/>
    </source>
</evidence>
<dbReference type="InterPro" id="IPR004342">
    <property type="entry name" value="EXS_C"/>
</dbReference>
<feature type="transmembrane region" description="Helical" evidence="12">
    <location>
        <begin position="512"/>
        <end position="535"/>
    </location>
</feature>
<keyword evidence="16" id="KW-1185">Reference proteome</keyword>
<evidence type="ECO:0000259" key="13">
    <source>
        <dbReference type="PROSITE" id="PS51380"/>
    </source>
</evidence>
<comment type="subcellular location">
    <subcellularLocation>
        <location evidence="1">Cell membrane</location>
        <topology evidence="1">Multi-pass membrane protein</topology>
    </subcellularLocation>
</comment>
<keyword evidence="3" id="KW-0813">Transport</keyword>
<feature type="transmembrane region" description="Helical" evidence="12">
    <location>
        <begin position="462"/>
        <end position="480"/>
    </location>
</feature>
<evidence type="ECO:0000313" key="16">
    <source>
        <dbReference type="Proteomes" id="UP000657918"/>
    </source>
</evidence>
<proteinExistence type="inferred from homology"/>
<comment type="caution">
    <text evidence="15">The sequence shown here is derived from an EMBL/GenBank/DDBJ whole genome shotgun (WGS) entry which is preliminary data.</text>
</comment>
<keyword evidence="8 12" id="KW-0472">Membrane</keyword>
<sequence length="825" mass="94959">MPRGSVPTASFILHFGFSQSSEVASIVFQNHGSDRLKPDEHWFSEHQIVFSMNNLKDEGEFGRHQGKMKFGKHFKQQKVPEWTDAYMDYNGLKRILAEILQYKQSRQPSTPLRAAIQHKLTSQRHFSGLNLQSTNLSSKGDIEDQVIDVNASPEAGSRNFYYKTEFLRESEEGGEIEAKFFKKLDEELNNVNTFYKDKCEEMKHEAYLLNKQMDALIALRIKVENPHFDGSDAKKSGITGVATTNPLKSPSRDTTSGVEDMNVEHGVEMSNNFQMGKSSYEQSGREHMELTSELDRTDCNQEESNHVSDVIEVQEKDHGNAYQEKDNLTDYNDDPLKILERVKINSTLKSPLATIKCVFKDSKEEELSFKKEELKKVEERLRVALIEFYQKLLLLKHYSYMNLAAFSKIMKKYEKISSRRASRSYMKTVDNSCLGNSDEVNGLLERVETTFIKYFANSNRREGFFCGCSIALLIAVVLRIQARKLMDKAEGASYMVNIFPLYRQVKAIDLHAMFLCSLFAFIVLHILIHSANIYFWRQYRVNYPFIFGFKQGTELGHRDVFLLGTGLAVLALSSFLANLHLDLGSKASNYKTITELVPLGLVTVQAIRSIELYICYYGLGEYSRRQNKCHSHGAYNAFYFVVAVAPFWLRLLQCIRRLCEEKDAVHGYNGLKYFLTIIAVLIRTAYELKKGRKWMVLALISSAVAVIVNTYWDIAIDWGLLRRKSKNAFLRDKLVISHKSVYFAAMILNVVLRLAWMQLVIEFNLHSLHKMAVTTTISCLEIIRRGIWSFFRLENEHLNNVGKYRAFKSVPLPFTYYDTDADKDD</sequence>
<feature type="domain" description="EXS" evidence="13">
    <location>
        <begin position="630"/>
        <end position="824"/>
    </location>
</feature>
<keyword evidence="7 12" id="KW-1133">Transmembrane helix</keyword>
<reference evidence="15 16" key="1">
    <citation type="submission" date="2020-10" db="EMBL/GenBank/DDBJ databases">
        <title>Plant Genome Project.</title>
        <authorList>
            <person name="Zhang R.-G."/>
        </authorList>
    </citation>
    <scope>NUCLEOTIDE SEQUENCE [LARGE SCALE GENOMIC DNA]</scope>
    <source>
        <strain evidence="15">FAFU-HL-1</strain>
        <tissue evidence="15">Leaf</tissue>
    </source>
</reference>
<feature type="domain" description="SPX" evidence="14">
    <location>
        <begin position="68"/>
        <end position="427"/>
    </location>
</feature>
<evidence type="ECO:0000256" key="5">
    <source>
        <dbReference type="ARBA" id="ARBA00022592"/>
    </source>
</evidence>
<evidence type="ECO:0000256" key="9">
    <source>
        <dbReference type="ARBA" id="ARBA00043939"/>
    </source>
</evidence>
<dbReference type="GO" id="GO:0006817">
    <property type="term" value="P:phosphate ion transport"/>
    <property type="evidence" value="ECO:0007669"/>
    <property type="project" value="UniProtKB-KW"/>
</dbReference>
<evidence type="ECO:0000259" key="14">
    <source>
        <dbReference type="PROSITE" id="PS51382"/>
    </source>
</evidence>
<evidence type="ECO:0000256" key="7">
    <source>
        <dbReference type="ARBA" id="ARBA00022989"/>
    </source>
</evidence>
<dbReference type="GO" id="GO:0005802">
    <property type="term" value="C:trans-Golgi network"/>
    <property type="evidence" value="ECO:0007669"/>
    <property type="project" value="TreeGrafter"/>
</dbReference>
<feature type="transmembrane region" description="Helical" evidence="12">
    <location>
        <begin position="560"/>
        <end position="581"/>
    </location>
</feature>
<dbReference type="Pfam" id="PF03105">
    <property type="entry name" value="SPX"/>
    <property type="match status" value="1"/>
</dbReference>
<feature type="transmembrane region" description="Helical" evidence="12">
    <location>
        <begin position="664"/>
        <end position="682"/>
    </location>
</feature>
<dbReference type="CDD" id="cd14476">
    <property type="entry name" value="SPX_PHO1_like"/>
    <property type="match status" value="1"/>
</dbReference>
<gene>
    <name evidence="15" type="ORF">SADUNF_Sadunf08G0072000</name>
</gene>
<dbReference type="GO" id="GO:0000822">
    <property type="term" value="F:inositol hexakisphosphate binding"/>
    <property type="evidence" value="ECO:0007669"/>
    <property type="project" value="TreeGrafter"/>
</dbReference>
<keyword evidence="6 12" id="KW-0812">Transmembrane</keyword>
<feature type="compositionally biased region" description="Polar residues" evidence="11">
    <location>
        <begin position="241"/>
        <end position="257"/>
    </location>
</feature>
<accession>A0A835N161</accession>
<feature type="transmembrane region" description="Helical" evidence="12">
    <location>
        <begin position="694"/>
        <end position="712"/>
    </location>
</feature>
<dbReference type="InterPro" id="IPR004331">
    <property type="entry name" value="SPX_dom"/>
</dbReference>
<feature type="region of interest" description="Disordered" evidence="11">
    <location>
        <begin position="234"/>
        <end position="257"/>
    </location>
</feature>
<organism evidence="15 16">
    <name type="scientific">Salix dunnii</name>
    <dbReference type="NCBI Taxonomy" id="1413687"/>
    <lineage>
        <taxon>Eukaryota</taxon>
        <taxon>Viridiplantae</taxon>
        <taxon>Streptophyta</taxon>
        <taxon>Embryophyta</taxon>
        <taxon>Tracheophyta</taxon>
        <taxon>Spermatophyta</taxon>
        <taxon>Magnoliopsida</taxon>
        <taxon>eudicotyledons</taxon>
        <taxon>Gunneridae</taxon>
        <taxon>Pentapetalae</taxon>
        <taxon>rosids</taxon>
        <taxon>fabids</taxon>
        <taxon>Malpighiales</taxon>
        <taxon>Salicaceae</taxon>
        <taxon>Saliceae</taxon>
        <taxon>Salix</taxon>
    </lineage>
</organism>
<keyword evidence="4" id="KW-1003">Cell membrane</keyword>
<dbReference type="PROSITE" id="PS51382">
    <property type="entry name" value="SPX"/>
    <property type="match status" value="1"/>
</dbReference>
<feature type="transmembrane region" description="Helical" evidence="12">
    <location>
        <begin position="633"/>
        <end position="652"/>
    </location>
</feature>
<feature type="transmembrane region" description="Helical" evidence="12">
    <location>
        <begin position="741"/>
        <end position="761"/>
    </location>
</feature>
<feature type="coiled-coil region" evidence="10">
    <location>
        <begin position="360"/>
        <end position="387"/>
    </location>
</feature>
<evidence type="ECO:0000256" key="10">
    <source>
        <dbReference type="SAM" id="Coils"/>
    </source>
</evidence>
<dbReference type="Pfam" id="PF03124">
    <property type="entry name" value="EXS"/>
    <property type="match status" value="2"/>
</dbReference>
<evidence type="ECO:0000256" key="12">
    <source>
        <dbReference type="SAM" id="Phobius"/>
    </source>
</evidence>
<evidence type="ECO:0000256" key="6">
    <source>
        <dbReference type="ARBA" id="ARBA00022692"/>
    </source>
</evidence>
<dbReference type="InterPro" id="IPR034092">
    <property type="entry name" value="PHO1_SPX"/>
</dbReference>
<dbReference type="GO" id="GO:0005886">
    <property type="term" value="C:plasma membrane"/>
    <property type="evidence" value="ECO:0007669"/>
    <property type="project" value="UniProtKB-SubCell"/>
</dbReference>
<comment type="function">
    <text evidence="9">May transport inorganic phosphate (Pi).</text>
</comment>